<protein>
    <submittedName>
        <fullName evidence="2">Uncharacterized protein</fullName>
    </submittedName>
</protein>
<name>E3BN32_9VIBR</name>
<dbReference type="Proteomes" id="UP000002943">
    <property type="component" value="Unassembled WGS sequence"/>
</dbReference>
<sequence>MAQVVGGGKDDSGGDIAAQRQVLEAAKTIKNIWKRNWLGVVFHSSKLNEGEQKELDRIRGNGGTYHGHAGRQDGSTSGFGR</sequence>
<reference evidence="2 3" key="1">
    <citation type="journal article" date="2012" name="Int. J. Syst. Evol. Microbiol.">
        <title>Vibrio caribbeanicus sp. nov., isolated from the marine sponge Scleritoderma cyanea.</title>
        <authorList>
            <person name="Hoffmann M."/>
            <person name="Monday S.R."/>
            <person name="Allard M.W."/>
            <person name="Strain E.A."/>
            <person name="Whittaker P."/>
            <person name="Naum M."/>
            <person name="McCarthy P.J."/>
            <person name="Lopez J.V."/>
            <person name="Fischer M."/>
            <person name="Brown E.W."/>
        </authorList>
    </citation>
    <scope>NUCLEOTIDE SEQUENCE [LARGE SCALE GENOMIC DNA]</scope>
    <source>
        <strain evidence="2 3">ATCC BAA-2122</strain>
    </source>
</reference>
<gene>
    <name evidence="2" type="ORF">VIBC2010_11231</name>
</gene>
<comment type="caution">
    <text evidence="2">The sequence shown here is derived from an EMBL/GenBank/DDBJ whole genome shotgun (WGS) entry which is preliminary data.</text>
</comment>
<feature type="compositionally biased region" description="Basic and acidic residues" evidence="1">
    <location>
        <begin position="49"/>
        <end position="59"/>
    </location>
</feature>
<accession>E3BN32</accession>
<organism evidence="2 3">
    <name type="scientific">Vibrio caribbeanicus ATCC BAA-2122</name>
    <dbReference type="NCBI Taxonomy" id="796620"/>
    <lineage>
        <taxon>Bacteria</taxon>
        <taxon>Pseudomonadati</taxon>
        <taxon>Pseudomonadota</taxon>
        <taxon>Gammaproteobacteria</taxon>
        <taxon>Vibrionales</taxon>
        <taxon>Vibrionaceae</taxon>
        <taxon>Vibrio</taxon>
    </lineage>
</organism>
<keyword evidence="3" id="KW-1185">Reference proteome</keyword>
<evidence type="ECO:0000313" key="2">
    <source>
        <dbReference type="EMBL" id="EFP95658.1"/>
    </source>
</evidence>
<dbReference type="OrthoDB" id="10008093at2"/>
<evidence type="ECO:0000256" key="1">
    <source>
        <dbReference type="SAM" id="MobiDB-lite"/>
    </source>
</evidence>
<dbReference type="EMBL" id="AEIU01000091">
    <property type="protein sequence ID" value="EFP95658.1"/>
    <property type="molecule type" value="Genomic_DNA"/>
</dbReference>
<dbReference type="RefSeq" id="WP_009602542.1">
    <property type="nucleotide sequence ID" value="NZ_AEIU01000091.1"/>
</dbReference>
<feature type="region of interest" description="Disordered" evidence="1">
    <location>
        <begin position="49"/>
        <end position="81"/>
    </location>
</feature>
<dbReference type="AlphaFoldDB" id="E3BN32"/>
<evidence type="ECO:0000313" key="3">
    <source>
        <dbReference type="Proteomes" id="UP000002943"/>
    </source>
</evidence>
<proteinExistence type="predicted"/>